<dbReference type="EMBL" id="OW152820">
    <property type="protein sequence ID" value="CAH2075671.1"/>
    <property type="molecule type" value="Genomic_DNA"/>
</dbReference>
<accession>A0ABN8J848</accession>
<proteinExistence type="predicted"/>
<feature type="non-terminal residue" evidence="1">
    <location>
        <position position="1"/>
    </location>
</feature>
<name>A0ABN8J848_9NEOP</name>
<reference evidence="1" key="1">
    <citation type="submission" date="2022-03" db="EMBL/GenBank/DDBJ databases">
        <authorList>
            <person name="Martin H S."/>
        </authorList>
    </citation>
    <scope>NUCLEOTIDE SEQUENCE</scope>
</reference>
<protein>
    <recommendedName>
        <fullName evidence="3">Gelsolin</fullName>
    </recommendedName>
</protein>
<dbReference type="Proteomes" id="UP000837857">
    <property type="component" value="Chromosome 8"/>
</dbReference>
<organism evidence="1 2">
    <name type="scientific">Iphiclides podalirius</name>
    <name type="common">scarce swallowtail</name>
    <dbReference type="NCBI Taxonomy" id="110791"/>
    <lineage>
        <taxon>Eukaryota</taxon>
        <taxon>Metazoa</taxon>
        <taxon>Ecdysozoa</taxon>
        <taxon>Arthropoda</taxon>
        <taxon>Hexapoda</taxon>
        <taxon>Insecta</taxon>
        <taxon>Pterygota</taxon>
        <taxon>Neoptera</taxon>
        <taxon>Endopterygota</taxon>
        <taxon>Lepidoptera</taxon>
        <taxon>Glossata</taxon>
        <taxon>Ditrysia</taxon>
        <taxon>Papilionoidea</taxon>
        <taxon>Papilionidae</taxon>
        <taxon>Papilioninae</taxon>
        <taxon>Iphiclides</taxon>
    </lineage>
</organism>
<evidence type="ECO:0000313" key="1">
    <source>
        <dbReference type="EMBL" id="CAH2075671.1"/>
    </source>
</evidence>
<keyword evidence="2" id="KW-1185">Reference proteome</keyword>
<gene>
    <name evidence="1" type="ORF">IPOD504_LOCUS16998</name>
</gene>
<sequence>MDGSVFLWVGTAGQRELGEIAIGMPAQTEGRDALSSSLLGEEVGAAPLARPLRKALALGEEVPEETPATLLSLTGIGVYSGGAGWAVPTPVSSSAHPRSLGYPFEISKTHPVCTPPK</sequence>
<evidence type="ECO:0008006" key="3">
    <source>
        <dbReference type="Google" id="ProtNLM"/>
    </source>
</evidence>
<evidence type="ECO:0000313" key="2">
    <source>
        <dbReference type="Proteomes" id="UP000837857"/>
    </source>
</evidence>